<dbReference type="EMBL" id="MN739219">
    <property type="protein sequence ID" value="QHS94297.1"/>
    <property type="molecule type" value="Genomic_DNA"/>
</dbReference>
<reference evidence="1" key="1">
    <citation type="journal article" date="2020" name="Nature">
        <title>Giant virus diversity and host interactions through global metagenomics.</title>
        <authorList>
            <person name="Schulz F."/>
            <person name="Roux S."/>
            <person name="Paez-Espino D."/>
            <person name="Jungbluth S."/>
            <person name="Walsh D.A."/>
            <person name="Denef V.J."/>
            <person name="McMahon K.D."/>
            <person name="Konstantinidis K.T."/>
            <person name="Eloe-Fadrosh E.A."/>
            <person name="Kyrpides N.C."/>
            <person name="Woyke T."/>
        </authorList>
    </citation>
    <scope>NUCLEOTIDE SEQUENCE</scope>
    <source>
        <strain evidence="1">GVMAG-M-3300018416-26</strain>
    </source>
</reference>
<accession>A0A6C0BPE3</accession>
<dbReference type="AlphaFoldDB" id="A0A6C0BPE3"/>
<proteinExistence type="predicted"/>
<evidence type="ECO:0000313" key="1">
    <source>
        <dbReference type="EMBL" id="QHS94297.1"/>
    </source>
</evidence>
<sequence length="61" mass="7051">MKSNNESFQISRKFGYATSLSFLSTIALIMNKATMNEWIEINKYLFTSYVMSNVTQKTLSK</sequence>
<protein>
    <submittedName>
        <fullName evidence="1">Uncharacterized protein</fullName>
    </submittedName>
</protein>
<organism evidence="1">
    <name type="scientific">viral metagenome</name>
    <dbReference type="NCBI Taxonomy" id="1070528"/>
    <lineage>
        <taxon>unclassified sequences</taxon>
        <taxon>metagenomes</taxon>
        <taxon>organismal metagenomes</taxon>
    </lineage>
</organism>
<name>A0A6C0BPE3_9ZZZZ</name>